<dbReference type="GeneID" id="108012154"/>
<evidence type="ECO:0000256" key="1">
    <source>
        <dbReference type="SAM" id="SignalP"/>
    </source>
</evidence>
<feature type="chain" id="PRO_5047511934" evidence="1">
    <location>
        <begin position="20"/>
        <end position="178"/>
    </location>
</feature>
<dbReference type="SMART" id="SM00697">
    <property type="entry name" value="DM8"/>
    <property type="match status" value="1"/>
</dbReference>
<keyword evidence="1" id="KW-0732">Signal</keyword>
<evidence type="ECO:0000313" key="2">
    <source>
        <dbReference type="Proteomes" id="UP001652628"/>
    </source>
</evidence>
<dbReference type="PANTHER" id="PTHR20898:SF0">
    <property type="entry name" value="DAEDALUS ON 3-RELATED"/>
    <property type="match status" value="1"/>
</dbReference>
<dbReference type="RefSeq" id="XP_065722278.2">
    <property type="nucleotide sequence ID" value="XM_065866206.2"/>
</dbReference>
<feature type="signal peptide" evidence="1">
    <location>
        <begin position="1"/>
        <end position="19"/>
    </location>
</feature>
<name>A0AB40DDM7_DROSZ</name>
<dbReference type="Pfam" id="PF06477">
    <property type="entry name" value="DUF1091"/>
    <property type="match status" value="1"/>
</dbReference>
<evidence type="ECO:0000313" key="3">
    <source>
        <dbReference type="RefSeq" id="XP_065722278.2"/>
    </source>
</evidence>
<accession>A0AB40DDM7</accession>
<protein>
    <submittedName>
        <fullName evidence="3">Uncharacterized protein</fullName>
    </submittedName>
</protein>
<reference evidence="3" key="1">
    <citation type="submission" date="2025-08" db="UniProtKB">
        <authorList>
            <consortium name="RefSeq"/>
        </authorList>
    </citation>
    <scope>IDENTIFICATION</scope>
</reference>
<dbReference type="Proteomes" id="UP001652628">
    <property type="component" value="Chromosome 3"/>
</dbReference>
<organism evidence="2 3">
    <name type="scientific">Drosophila suzukii</name>
    <name type="common">Spotted-wing drosophila fruit fly</name>
    <dbReference type="NCBI Taxonomy" id="28584"/>
    <lineage>
        <taxon>Eukaryota</taxon>
        <taxon>Metazoa</taxon>
        <taxon>Ecdysozoa</taxon>
        <taxon>Arthropoda</taxon>
        <taxon>Hexapoda</taxon>
        <taxon>Insecta</taxon>
        <taxon>Pterygota</taxon>
        <taxon>Neoptera</taxon>
        <taxon>Endopterygota</taxon>
        <taxon>Diptera</taxon>
        <taxon>Brachycera</taxon>
        <taxon>Muscomorpha</taxon>
        <taxon>Ephydroidea</taxon>
        <taxon>Drosophilidae</taxon>
        <taxon>Drosophila</taxon>
        <taxon>Sophophora</taxon>
    </lineage>
</organism>
<sequence>MWKYIWLSHFIMMLYLVNEIAPMVEFTNVKCTSWDKKFDDFEYCHLKSVNRSFKYLSLKVNLFKVPITKVKVNFALLKRYSGYKPFLYNITVDACKLLKHPKANPIFGFFHGLFKEHSNMNHSCPYDHDLVVEKLPTSFMNQKITGALNFPHGDYLFHSDWLAYGINRATVDFFYTLS</sequence>
<keyword evidence="2" id="KW-1185">Reference proteome</keyword>
<dbReference type="PANTHER" id="PTHR20898">
    <property type="entry name" value="DAEDALUS ON 3-RELATED-RELATED"/>
    <property type="match status" value="1"/>
</dbReference>
<gene>
    <name evidence="3" type="primary">LOC108012154</name>
</gene>
<dbReference type="AlphaFoldDB" id="A0AB40DDM7"/>
<proteinExistence type="predicted"/>
<dbReference type="InterPro" id="IPR010512">
    <property type="entry name" value="DUF1091"/>
</dbReference>